<dbReference type="KEGG" id="rtx:TI83_05505"/>
<evidence type="ECO:0000313" key="4">
    <source>
        <dbReference type="Proteomes" id="UP000052979"/>
    </source>
</evidence>
<dbReference type="GO" id="GO:0016779">
    <property type="term" value="F:nucleotidyltransferase activity"/>
    <property type="evidence" value="ECO:0007669"/>
    <property type="project" value="UniProtKB-ARBA"/>
</dbReference>
<dbReference type="Proteomes" id="UP000052979">
    <property type="component" value="Unassembled WGS sequence"/>
</dbReference>
<reference evidence="2 4" key="1">
    <citation type="submission" date="2015-04" db="EMBL/GenBank/DDBJ databases">
        <title>Draft genome sequence of Rathayibacter toxicus strain FH-142 (AKA 70134 or CS 32), a Western Australian isolate.</title>
        <authorList>
            <consortium name="Consortium for Microbial Forensics and Genomics (microFORGE)"/>
            <person name="Knight B.M."/>
            <person name="Roberts D.P."/>
            <person name="Lin D."/>
            <person name="Hari K."/>
            <person name="Fletcher J."/>
            <person name="Melcher U."/>
            <person name="Blagden T."/>
            <person name="Luster D.G."/>
            <person name="Sechler A.J."/>
            <person name="Schneider W.L."/>
            <person name="Winegar R.A."/>
        </authorList>
    </citation>
    <scope>NUCLEOTIDE SEQUENCE [LARGE SCALE GENOMIC DNA]</scope>
    <source>
        <strain evidence="2 4">FH142</strain>
    </source>
</reference>
<name>A0A0C5BE80_9MICO</name>
<evidence type="ECO:0000259" key="1">
    <source>
        <dbReference type="Pfam" id="PF12804"/>
    </source>
</evidence>
<evidence type="ECO:0000313" key="2">
    <source>
        <dbReference type="EMBL" id="KKM44636.1"/>
    </source>
</evidence>
<dbReference type="OrthoDB" id="4427994at2"/>
<dbReference type="SUPFAM" id="SSF53448">
    <property type="entry name" value="Nucleotide-diphospho-sugar transferases"/>
    <property type="match status" value="1"/>
</dbReference>
<dbReference type="InterPro" id="IPR025877">
    <property type="entry name" value="MobA-like_NTP_Trfase"/>
</dbReference>
<proteinExistence type="predicted"/>
<feature type="domain" description="MobA-like NTP transferase" evidence="1">
    <location>
        <begin position="12"/>
        <end position="169"/>
    </location>
</feature>
<dbReference type="Gene3D" id="3.90.550.10">
    <property type="entry name" value="Spore Coat Polysaccharide Biosynthesis Protein SpsA, Chain A"/>
    <property type="match status" value="1"/>
</dbReference>
<dbReference type="KEGG" id="rtc:APU90_00970"/>
<sequence length="190" mass="19487">MRHDSEVVAVVGIVLAAGAGQRAGGPKALRRDEAGVPWLELAVRRLSAVGCAQLLVVLGAEAERARRLVPAGAEVIVAADWSTGVSASLRAGLTSAAADAALVTLVDLPDEPARVGARLLAAAAPGRHSLARAVYRGRPGHPVLLGRAHWPTVLADAQGDTGARDYLRAAGALEVECGDLASGHDHDLRC</sequence>
<dbReference type="eggNOG" id="COG2068">
    <property type="taxonomic scope" value="Bacteria"/>
</dbReference>
<evidence type="ECO:0000313" key="5">
    <source>
        <dbReference type="Proteomes" id="UP000237966"/>
    </source>
</evidence>
<dbReference type="RefSeq" id="WP_042734029.1">
    <property type="nucleotide sequence ID" value="NZ_CP061743.1"/>
</dbReference>
<protein>
    <recommendedName>
        <fullName evidence="1">MobA-like NTP transferase domain-containing protein</fullName>
    </recommendedName>
</protein>
<organism evidence="2 4">
    <name type="scientific">Rathayibacter toxicus</name>
    <dbReference type="NCBI Taxonomy" id="145458"/>
    <lineage>
        <taxon>Bacteria</taxon>
        <taxon>Bacillati</taxon>
        <taxon>Actinomycetota</taxon>
        <taxon>Actinomycetes</taxon>
        <taxon>Micrococcales</taxon>
        <taxon>Microbacteriaceae</taxon>
        <taxon>Rathayibacter</taxon>
    </lineage>
</organism>
<reference evidence="3 5" key="2">
    <citation type="submission" date="2018-02" db="EMBL/GenBank/DDBJ databases">
        <title>Bacteriophage NCPPB3778 and a type I-E CRISPR drive the evolution of the US Biological Select Agent, Rathayibacter toxicus.</title>
        <authorList>
            <person name="Davis E.W.II."/>
            <person name="Tabima J.F."/>
            <person name="Weisberg A.J."/>
            <person name="Lopes L.D."/>
            <person name="Wiseman M.S."/>
            <person name="Wiseman M.S."/>
            <person name="Pupko T."/>
            <person name="Belcher M.S."/>
            <person name="Sechler A.J."/>
            <person name="Tancos M.A."/>
            <person name="Schroeder B.K."/>
            <person name="Murray T.D."/>
            <person name="Luster D.G."/>
            <person name="Schneider W.L."/>
            <person name="Rogers E."/>
            <person name="Andreote F.D."/>
            <person name="Grunwald N.J."/>
            <person name="Putnam M.L."/>
            <person name="Chang J.H."/>
        </authorList>
    </citation>
    <scope>NUCLEOTIDE SEQUENCE [LARGE SCALE GENOMIC DNA]</scope>
    <source>
        <strain evidence="3 5">FH99</strain>
    </source>
</reference>
<keyword evidence="4" id="KW-1185">Reference proteome</keyword>
<dbReference type="Proteomes" id="UP000237966">
    <property type="component" value="Unassembled WGS sequence"/>
</dbReference>
<dbReference type="InterPro" id="IPR029044">
    <property type="entry name" value="Nucleotide-diphossugar_trans"/>
</dbReference>
<dbReference type="EMBL" id="LBFI01000053">
    <property type="protein sequence ID" value="KKM44636.1"/>
    <property type="molecule type" value="Genomic_DNA"/>
</dbReference>
<dbReference type="EMBL" id="PSWU01000007">
    <property type="protein sequence ID" value="PPI15210.1"/>
    <property type="molecule type" value="Genomic_DNA"/>
</dbReference>
<gene>
    <name evidence="3" type="ORF">C5C51_05305</name>
    <name evidence="2" type="ORF">VT73_08935</name>
</gene>
<dbReference type="PANTHER" id="PTHR43777">
    <property type="entry name" value="MOLYBDENUM COFACTOR CYTIDYLYLTRANSFERASE"/>
    <property type="match status" value="1"/>
</dbReference>
<dbReference type="Pfam" id="PF12804">
    <property type="entry name" value="NTP_transf_3"/>
    <property type="match status" value="1"/>
</dbReference>
<accession>A0A0C5BE80</accession>
<evidence type="ECO:0000313" key="3">
    <source>
        <dbReference type="EMBL" id="PPI15210.1"/>
    </source>
</evidence>
<comment type="caution">
    <text evidence="2">The sequence shown here is derived from an EMBL/GenBank/DDBJ whole genome shotgun (WGS) entry which is preliminary data.</text>
</comment>
<dbReference type="AlphaFoldDB" id="A0A0C5BE80"/>
<dbReference type="PANTHER" id="PTHR43777:SF1">
    <property type="entry name" value="MOLYBDENUM COFACTOR CYTIDYLYLTRANSFERASE"/>
    <property type="match status" value="1"/>
</dbReference>
<dbReference type="STRING" id="145458.APU90_00970"/>
<dbReference type="PATRIC" id="fig|145458.7.peg.1272"/>